<keyword evidence="2" id="KW-1185">Reference proteome</keyword>
<name>A0A6A5YZV9_9PLEO</name>
<gene>
    <name evidence="1" type="ORF">BDV96DRAFT_602079</name>
</gene>
<proteinExistence type="predicted"/>
<sequence>MSKLSKRTNSLPTNHQKLPLFPDGTANYSTDQVLKLLLEVRRSPGSIIDVLEHVAPILLRDYSKLGITNINKFLEKVESMSDATVETHPYFKWYKDSYNTAKSHCDQIKNHFEVVDPKKYKTTDQWNVWLDTERLSGGKKHLRAAIHEQIAEVRTCMEKVEGELVKLEDFHARTERLKGIENETKGKTEEDPQAAVAAERVEKFFENDVFSLESLYEKIRTFEKIKSDFFDELKQKSQSGRDGPQVRDYMR</sequence>
<evidence type="ECO:0000313" key="2">
    <source>
        <dbReference type="Proteomes" id="UP000799770"/>
    </source>
</evidence>
<dbReference type="Proteomes" id="UP000799770">
    <property type="component" value="Unassembled WGS sequence"/>
</dbReference>
<accession>A0A6A5YZV9</accession>
<protein>
    <submittedName>
        <fullName evidence="1">Uncharacterized protein</fullName>
    </submittedName>
</protein>
<organism evidence="1 2">
    <name type="scientific">Lophiotrema nucula</name>
    <dbReference type="NCBI Taxonomy" id="690887"/>
    <lineage>
        <taxon>Eukaryota</taxon>
        <taxon>Fungi</taxon>
        <taxon>Dikarya</taxon>
        <taxon>Ascomycota</taxon>
        <taxon>Pezizomycotina</taxon>
        <taxon>Dothideomycetes</taxon>
        <taxon>Pleosporomycetidae</taxon>
        <taxon>Pleosporales</taxon>
        <taxon>Lophiotremataceae</taxon>
        <taxon>Lophiotrema</taxon>
    </lineage>
</organism>
<dbReference type="EMBL" id="ML977330">
    <property type="protein sequence ID" value="KAF2112692.1"/>
    <property type="molecule type" value="Genomic_DNA"/>
</dbReference>
<reference evidence="1" key="1">
    <citation type="journal article" date="2020" name="Stud. Mycol.">
        <title>101 Dothideomycetes genomes: a test case for predicting lifestyles and emergence of pathogens.</title>
        <authorList>
            <person name="Haridas S."/>
            <person name="Albert R."/>
            <person name="Binder M."/>
            <person name="Bloem J."/>
            <person name="Labutti K."/>
            <person name="Salamov A."/>
            <person name="Andreopoulos B."/>
            <person name="Baker S."/>
            <person name="Barry K."/>
            <person name="Bills G."/>
            <person name="Bluhm B."/>
            <person name="Cannon C."/>
            <person name="Castanera R."/>
            <person name="Culley D."/>
            <person name="Daum C."/>
            <person name="Ezra D."/>
            <person name="Gonzalez J."/>
            <person name="Henrissat B."/>
            <person name="Kuo A."/>
            <person name="Liang C."/>
            <person name="Lipzen A."/>
            <person name="Lutzoni F."/>
            <person name="Magnuson J."/>
            <person name="Mondo S."/>
            <person name="Nolan M."/>
            <person name="Ohm R."/>
            <person name="Pangilinan J."/>
            <person name="Park H.-J."/>
            <person name="Ramirez L."/>
            <person name="Alfaro M."/>
            <person name="Sun H."/>
            <person name="Tritt A."/>
            <person name="Yoshinaga Y."/>
            <person name="Zwiers L.-H."/>
            <person name="Turgeon B."/>
            <person name="Goodwin S."/>
            <person name="Spatafora J."/>
            <person name="Crous P."/>
            <person name="Grigoriev I."/>
        </authorList>
    </citation>
    <scope>NUCLEOTIDE SEQUENCE</scope>
    <source>
        <strain evidence="1">CBS 627.86</strain>
    </source>
</reference>
<evidence type="ECO:0000313" key="1">
    <source>
        <dbReference type="EMBL" id="KAF2112692.1"/>
    </source>
</evidence>
<dbReference type="AlphaFoldDB" id="A0A6A5YZV9"/>